<keyword evidence="3" id="KW-0808">Transferase</keyword>
<organism evidence="3 4">
    <name type="scientific">Marinobacter pelagius</name>
    <dbReference type="NCBI Taxonomy" id="379482"/>
    <lineage>
        <taxon>Bacteria</taxon>
        <taxon>Pseudomonadati</taxon>
        <taxon>Pseudomonadota</taxon>
        <taxon>Gammaproteobacteria</taxon>
        <taxon>Pseudomonadales</taxon>
        <taxon>Marinobacteraceae</taxon>
        <taxon>Marinobacter</taxon>
    </lineage>
</organism>
<dbReference type="Proteomes" id="UP000199339">
    <property type="component" value="Unassembled WGS sequence"/>
</dbReference>
<dbReference type="OrthoDB" id="192847at2"/>
<dbReference type="Gene3D" id="3.10.50.30">
    <property type="entry name" value="Transcription elongation factor, GreA/GreB, C-terminal domain"/>
    <property type="match status" value="1"/>
</dbReference>
<feature type="domain" description="Transcription elongation factor GreA/GreB C-terminal" evidence="1">
    <location>
        <begin position="50"/>
        <end position="125"/>
    </location>
</feature>
<feature type="domain" description="Regulator of nucleoside diphosphate kinase N-terminal" evidence="2">
    <location>
        <begin position="5"/>
        <end position="42"/>
    </location>
</feature>
<dbReference type="Gene3D" id="1.10.286.20">
    <property type="match status" value="1"/>
</dbReference>
<dbReference type="PANTHER" id="PTHR30437">
    <property type="entry name" value="TRANSCRIPTION ELONGATION FACTOR GREA"/>
    <property type="match status" value="1"/>
</dbReference>
<sequence>MSDLPAITVAEEDYNRLATLLEKTTDPTGVADGLEEELSRADLRPLSEIPETVVVMNSVVLFEDQDSGKQHKLELVYPHQADGSPDKISILAPAGAAMIGLSVGDSIEWPVKGRNPLHLKVVQVTRPD</sequence>
<dbReference type="NCBIfam" id="NF004396">
    <property type="entry name" value="PRK05753.1"/>
    <property type="match status" value="1"/>
</dbReference>
<dbReference type="SUPFAM" id="SSF54534">
    <property type="entry name" value="FKBP-like"/>
    <property type="match status" value="1"/>
</dbReference>
<proteinExistence type="predicted"/>
<dbReference type="InterPro" id="IPR029462">
    <property type="entry name" value="Rnk_N"/>
</dbReference>
<dbReference type="EMBL" id="FOUR01000003">
    <property type="protein sequence ID" value="SFM99311.1"/>
    <property type="molecule type" value="Genomic_DNA"/>
</dbReference>
<dbReference type="GO" id="GO:0016301">
    <property type="term" value="F:kinase activity"/>
    <property type="evidence" value="ECO:0007669"/>
    <property type="project" value="UniProtKB-KW"/>
</dbReference>
<keyword evidence="4" id="KW-1185">Reference proteome</keyword>
<dbReference type="AlphaFoldDB" id="A0A1I4VDR3"/>
<dbReference type="PANTHER" id="PTHR30437:SF5">
    <property type="entry name" value="REGULATOR OF NUCLEOSIDE DIPHOSPHATE KINASE"/>
    <property type="match status" value="1"/>
</dbReference>
<reference evidence="4" key="1">
    <citation type="submission" date="2016-10" db="EMBL/GenBank/DDBJ databases">
        <authorList>
            <person name="Varghese N."/>
            <person name="Submissions S."/>
        </authorList>
    </citation>
    <scope>NUCLEOTIDE SEQUENCE [LARGE SCALE GENOMIC DNA]</scope>
    <source>
        <strain evidence="4">CGMCC 1.6775</strain>
    </source>
</reference>
<dbReference type="InterPro" id="IPR036953">
    <property type="entry name" value="GreA/GreB_C_sf"/>
</dbReference>
<evidence type="ECO:0000259" key="1">
    <source>
        <dbReference type="Pfam" id="PF01272"/>
    </source>
</evidence>
<dbReference type="Pfam" id="PF01272">
    <property type="entry name" value="GreA_GreB"/>
    <property type="match status" value="1"/>
</dbReference>
<name>A0A1I4VDR3_9GAMM</name>
<dbReference type="RefSeq" id="WP_092002008.1">
    <property type="nucleotide sequence ID" value="NZ_FOUR01000003.1"/>
</dbReference>
<gene>
    <name evidence="3" type="ORF">SAMN04487961_1854</name>
</gene>
<dbReference type="InterPro" id="IPR001437">
    <property type="entry name" value="Tscrpt_elong_fac_GreA/B_C"/>
</dbReference>
<dbReference type="GO" id="GO:0006354">
    <property type="term" value="P:DNA-templated transcription elongation"/>
    <property type="evidence" value="ECO:0007669"/>
    <property type="project" value="TreeGrafter"/>
</dbReference>
<evidence type="ECO:0000259" key="2">
    <source>
        <dbReference type="Pfam" id="PF14760"/>
    </source>
</evidence>
<evidence type="ECO:0000313" key="4">
    <source>
        <dbReference type="Proteomes" id="UP000199339"/>
    </source>
</evidence>
<dbReference type="GO" id="GO:0032784">
    <property type="term" value="P:regulation of DNA-templated transcription elongation"/>
    <property type="evidence" value="ECO:0007669"/>
    <property type="project" value="InterPro"/>
</dbReference>
<dbReference type="GO" id="GO:0003677">
    <property type="term" value="F:DNA binding"/>
    <property type="evidence" value="ECO:0007669"/>
    <property type="project" value="InterPro"/>
</dbReference>
<evidence type="ECO:0000313" key="3">
    <source>
        <dbReference type="EMBL" id="SFM99311.1"/>
    </source>
</evidence>
<protein>
    <submittedName>
        <fullName evidence="3">Regulator of nucleoside diphosphate kinase</fullName>
    </submittedName>
</protein>
<accession>A0A1I4VDR3</accession>
<dbReference type="Pfam" id="PF14760">
    <property type="entry name" value="Rnk_N"/>
    <property type="match status" value="1"/>
</dbReference>
<dbReference type="InterPro" id="IPR023459">
    <property type="entry name" value="Tscrpt_elong_fac_GreA/B_fam"/>
</dbReference>
<keyword evidence="3" id="KW-0418">Kinase</keyword>
<dbReference type="GO" id="GO:0070063">
    <property type="term" value="F:RNA polymerase binding"/>
    <property type="evidence" value="ECO:0007669"/>
    <property type="project" value="InterPro"/>
</dbReference>